<dbReference type="EMBL" id="KN837247">
    <property type="protein sequence ID" value="KIJ31129.1"/>
    <property type="molecule type" value="Genomic_DNA"/>
</dbReference>
<evidence type="ECO:0000256" key="6">
    <source>
        <dbReference type="ARBA" id="ARBA00023192"/>
    </source>
</evidence>
<comment type="similarity">
    <text evidence="3 8">Belongs to the trans-sulfuration enzymes family.</text>
</comment>
<organism evidence="10 11">
    <name type="scientific">Sphaerobolus stellatus (strain SS14)</name>
    <dbReference type="NCBI Taxonomy" id="990650"/>
    <lineage>
        <taxon>Eukaryota</taxon>
        <taxon>Fungi</taxon>
        <taxon>Dikarya</taxon>
        <taxon>Basidiomycota</taxon>
        <taxon>Agaricomycotina</taxon>
        <taxon>Agaricomycetes</taxon>
        <taxon>Phallomycetidae</taxon>
        <taxon>Geastrales</taxon>
        <taxon>Sphaerobolaceae</taxon>
        <taxon>Sphaerobolus</taxon>
    </lineage>
</organism>
<dbReference type="GO" id="GO:0004123">
    <property type="term" value="F:cystathionine gamma-lyase activity"/>
    <property type="evidence" value="ECO:0007669"/>
    <property type="project" value="TreeGrafter"/>
</dbReference>
<dbReference type="GO" id="GO:0005737">
    <property type="term" value="C:cytoplasm"/>
    <property type="evidence" value="ECO:0007669"/>
    <property type="project" value="TreeGrafter"/>
</dbReference>
<gene>
    <name evidence="10" type="ORF">M422DRAFT_267200</name>
</gene>
<dbReference type="InterPro" id="IPR015421">
    <property type="entry name" value="PyrdxlP-dep_Trfase_major"/>
</dbReference>
<dbReference type="EC" id="4.4.1.1" evidence="4"/>
<dbReference type="InterPro" id="IPR015424">
    <property type="entry name" value="PyrdxlP-dep_Trfase"/>
</dbReference>
<evidence type="ECO:0000256" key="9">
    <source>
        <dbReference type="SAM" id="MobiDB-lite"/>
    </source>
</evidence>
<evidence type="ECO:0000256" key="4">
    <source>
        <dbReference type="ARBA" id="ARBA00012085"/>
    </source>
</evidence>
<sequence>MSSVCGQYPLHLAHKRYIRHSRSAIRPSEARHELLWYRVSFRLLFCQRISIVFFLPLAATNLGVYTSSHKTNARKRQRWILYSHDSHWRRTFVVIPSISLSTTYAQLAVGIHKGFEHTRSLNPNCDSLERVLAGLETNGRKALALASVSATTATTLQALGMSTHVLGINNIYGGTFRYMSKVASQLQGLETAFVDFNSATDEELIWGETLTNPTLRLPPIAHITSLIHSLPAASRPLIAIDSIVLPPFYDSPLAAPISSDLAVHSITINQRPLRRTHGGYHPPERLHRQSTR</sequence>
<name>A0A0C9U9E6_SPHS4</name>
<accession>A0A0C9U9E6</accession>
<dbReference type="PANTHER" id="PTHR11808:SF15">
    <property type="entry name" value="CYSTATHIONINE GAMMA-LYASE"/>
    <property type="match status" value="1"/>
</dbReference>
<dbReference type="PANTHER" id="PTHR11808">
    <property type="entry name" value="TRANS-SULFURATION ENZYME FAMILY MEMBER"/>
    <property type="match status" value="1"/>
</dbReference>
<evidence type="ECO:0000256" key="5">
    <source>
        <dbReference type="ARBA" id="ARBA00022898"/>
    </source>
</evidence>
<reference evidence="10 11" key="1">
    <citation type="submission" date="2014-06" db="EMBL/GenBank/DDBJ databases">
        <title>Evolutionary Origins and Diversification of the Mycorrhizal Mutualists.</title>
        <authorList>
            <consortium name="DOE Joint Genome Institute"/>
            <consortium name="Mycorrhizal Genomics Consortium"/>
            <person name="Kohler A."/>
            <person name="Kuo A."/>
            <person name="Nagy L.G."/>
            <person name="Floudas D."/>
            <person name="Copeland A."/>
            <person name="Barry K.W."/>
            <person name="Cichocki N."/>
            <person name="Veneault-Fourrey C."/>
            <person name="LaButti K."/>
            <person name="Lindquist E.A."/>
            <person name="Lipzen A."/>
            <person name="Lundell T."/>
            <person name="Morin E."/>
            <person name="Murat C."/>
            <person name="Riley R."/>
            <person name="Ohm R."/>
            <person name="Sun H."/>
            <person name="Tunlid A."/>
            <person name="Henrissat B."/>
            <person name="Grigoriev I.V."/>
            <person name="Hibbett D.S."/>
            <person name="Martin F."/>
        </authorList>
    </citation>
    <scope>NUCLEOTIDE SEQUENCE [LARGE SCALE GENOMIC DNA]</scope>
    <source>
        <strain evidence="10 11">SS14</strain>
    </source>
</reference>
<evidence type="ECO:0000256" key="8">
    <source>
        <dbReference type="RuleBase" id="RU362118"/>
    </source>
</evidence>
<evidence type="ECO:0000256" key="2">
    <source>
        <dbReference type="ARBA" id="ARBA00005038"/>
    </source>
</evidence>
<evidence type="ECO:0000256" key="3">
    <source>
        <dbReference type="ARBA" id="ARBA00009077"/>
    </source>
</evidence>
<dbReference type="GO" id="GO:0019343">
    <property type="term" value="P:cysteine biosynthetic process via cystathionine"/>
    <property type="evidence" value="ECO:0007669"/>
    <property type="project" value="TreeGrafter"/>
</dbReference>
<dbReference type="Gene3D" id="3.40.640.10">
    <property type="entry name" value="Type I PLP-dependent aspartate aminotransferase-like (Major domain)"/>
    <property type="match status" value="1"/>
</dbReference>
<feature type="compositionally biased region" description="Basic and acidic residues" evidence="9">
    <location>
        <begin position="282"/>
        <end position="292"/>
    </location>
</feature>
<keyword evidence="5 8" id="KW-0663">Pyridoxal phosphate</keyword>
<evidence type="ECO:0000313" key="10">
    <source>
        <dbReference type="EMBL" id="KIJ31129.1"/>
    </source>
</evidence>
<protein>
    <recommendedName>
        <fullName evidence="4">cystathionine gamma-lyase</fullName>
        <ecNumber evidence="4">4.4.1.1</ecNumber>
    </recommendedName>
    <alternativeName>
        <fullName evidence="7">Gamma-cystathionase</fullName>
    </alternativeName>
</protein>
<comment type="cofactor">
    <cofactor evidence="1 8">
        <name>pyridoxal 5'-phosphate</name>
        <dbReference type="ChEBI" id="CHEBI:597326"/>
    </cofactor>
</comment>
<dbReference type="HOGENOM" id="CLU_953656_0_0_1"/>
<dbReference type="OrthoDB" id="3047386at2759"/>
<dbReference type="Proteomes" id="UP000054279">
    <property type="component" value="Unassembled WGS sequence"/>
</dbReference>
<dbReference type="SUPFAM" id="SSF53383">
    <property type="entry name" value="PLP-dependent transferases"/>
    <property type="match status" value="1"/>
</dbReference>
<keyword evidence="11" id="KW-1185">Reference proteome</keyword>
<evidence type="ECO:0000313" key="11">
    <source>
        <dbReference type="Proteomes" id="UP000054279"/>
    </source>
</evidence>
<dbReference type="GO" id="GO:0019346">
    <property type="term" value="P:transsulfuration"/>
    <property type="evidence" value="ECO:0007669"/>
    <property type="project" value="InterPro"/>
</dbReference>
<dbReference type="AlphaFoldDB" id="A0A0C9U9E6"/>
<dbReference type="GO" id="GO:0030170">
    <property type="term" value="F:pyridoxal phosphate binding"/>
    <property type="evidence" value="ECO:0007669"/>
    <property type="project" value="InterPro"/>
</dbReference>
<keyword evidence="6" id="KW-0198">Cysteine biosynthesis</keyword>
<feature type="region of interest" description="Disordered" evidence="9">
    <location>
        <begin position="272"/>
        <end position="292"/>
    </location>
</feature>
<comment type="pathway">
    <text evidence="2">Amino-acid biosynthesis; L-cysteine biosynthesis; L-cysteine from L-homocysteine and L-serine: step 2/2.</text>
</comment>
<proteinExistence type="inferred from homology"/>
<dbReference type="InterPro" id="IPR000277">
    <property type="entry name" value="Cys/Met-Metab_PyrdxlP-dep_enz"/>
</dbReference>
<dbReference type="Pfam" id="PF01053">
    <property type="entry name" value="Cys_Met_Meta_PP"/>
    <property type="match status" value="1"/>
</dbReference>
<evidence type="ECO:0000256" key="7">
    <source>
        <dbReference type="ARBA" id="ARBA00029853"/>
    </source>
</evidence>
<evidence type="ECO:0000256" key="1">
    <source>
        <dbReference type="ARBA" id="ARBA00001933"/>
    </source>
</evidence>
<keyword evidence="6" id="KW-0028">Amino-acid biosynthesis</keyword>